<dbReference type="InterPro" id="IPR012334">
    <property type="entry name" value="Pectin_lyas_fold"/>
</dbReference>
<dbReference type="PANTHER" id="PTHR22990">
    <property type="entry name" value="F-BOX ONLY PROTEIN"/>
    <property type="match status" value="1"/>
</dbReference>
<dbReference type="InterPro" id="IPR011050">
    <property type="entry name" value="Pectin_lyase_fold/virulence"/>
</dbReference>
<reference evidence="3 5" key="2">
    <citation type="submission" date="2018-10" db="EMBL/GenBank/DDBJ databases">
        <title>Cultivation of a novel Methanohalophilus strain from Kebrit Deep of the Red Sea and a genomic comparison of members of the genus Methanohalophilus.</title>
        <authorList>
            <person name="Guan Y."/>
            <person name="Ngugi D.K."/>
            <person name="Stingl U."/>
        </authorList>
    </citation>
    <scope>NUCLEOTIDE SEQUENCE [LARGE SCALE GENOMIC DNA]</scope>
    <source>
        <strain evidence="3 5">DSM 10369</strain>
    </source>
</reference>
<gene>
    <name evidence="2" type="ORF">B0H22_10745</name>
    <name evidence="3" type="ORF">EDD83_07885</name>
</gene>
<dbReference type="Proteomes" id="UP000273978">
    <property type="component" value="Unassembled WGS sequence"/>
</dbReference>
<dbReference type="SUPFAM" id="SSF51126">
    <property type="entry name" value="Pectin lyase-like"/>
    <property type="match status" value="1"/>
</dbReference>
<reference evidence="2 4" key="1">
    <citation type="submission" date="2018-02" db="EMBL/GenBank/DDBJ databases">
        <title>Subsurface microbial communities from deep shales in Ohio and West Virginia, USA.</title>
        <authorList>
            <person name="Wrighton K."/>
        </authorList>
    </citation>
    <scope>NUCLEOTIDE SEQUENCE [LARGE SCALE GENOMIC DNA]</scope>
    <source>
        <strain evidence="2 4">DSM 10369</strain>
    </source>
</reference>
<evidence type="ECO:0008006" key="6">
    <source>
        <dbReference type="Google" id="ProtNLM"/>
    </source>
</evidence>
<keyword evidence="1" id="KW-0677">Repeat</keyword>
<accession>A0A314ZM93</accession>
<dbReference type="PANTHER" id="PTHR22990:SF15">
    <property type="entry name" value="F-BOX ONLY PROTEIN 10"/>
    <property type="match status" value="1"/>
</dbReference>
<dbReference type="EMBL" id="RJJF01000018">
    <property type="protein sequence ID" value="RNI07843.1"/>
    <property type="molecule type" value="Genomic_DNA"/>
</dbReference>
<protein>
    <recommendedName>
        <fullName evidence="6">Cell surface protein</fullName>
    </recommendedName>
</protein>
<dbReference type="EMBL" id="PVBU01000007">
    <property type="protein sequence ID" value="PQV42269.1"/>
    <property type="molecule type" value="Genomic_DNA"/>
</dbReference>
<name>A0A314ZM93_9EURY</name>
<evidence type="ECO:0000313" key="3">
    <source>
        <dbReference type="EMBL" id="RNI07843.1"/>
    </source>
</evidence>
<proteinExistence type="predicted"/>
<sequence>MKIPLILLILTILMVGTAGASTINVNESDPNNYTTIQGAVNAAGDYDTILVYPGTYTENVDVNKKLNITSTEGASVTYVKAAASNDHVFDIQSNNVNISGFNISGGY</sequence>
<dbReference type="InterPro" id="IPR051550">
    <property type="entry name" value="SCF-Subunits/Alg-Epimerases"/>
</dbReference>
<dbReference type="Proteomes" id="UP000251060">
    <property type="component" value="Unassembled WGS sequence"/>
</dbReference>
<comment type="caution">
    <text evidence="2">The sequence shown here is derived from an EMBL/GenBank/DDBJ whole genome shotgun (WGS) entry which is preliminary data.</text>
</comment>
<dbReference type="Gene3D" id="2.160.20.10">
    <property type="entry name" value="Single-stranded right-handed beta-helix, Pectin lyase-like"/>
    <property type="match status" value="1"/>
</dbReference>
<dbReference type="RefSeq" id="WP_105460752.1">
    <property type="nucleotide sequence ID" value="NZ_PVBU01000007.1"/>
</dbReference>
<evidence type="ECO:0000313" key="5">
    <source>
        <dbReference type="Proteomes" id="UP000273978"/>
    </source>
</evidence>
<evidence type="ECO:0000256" key="1">
    <source>
        <dbReference type="ARBA" id="ARBA00022737"/>
    </source>
</evidence>
<organism evidence="2 4">
    <name type="scientific">Methanohalophilus euhalobius</name>
    <dbReference type="NCBI Taxonomy" id="51203"/>
    <lineage>
        <taxon>Archaea</taxon>
        <taxon>Methanobacteriati</taxon>
        <taxon>Methanobacteriota</taxon>
        <taxon>Stenosarchaea group</taxon>
        <taxon>Methanomicrobia</taxon>
        <taxon>Methanosarcinales</taxon>
        <taxon>Methanosarcinaceae</taxon>
        <taxon>Methanohalophilus</taxon>
    </lineage>
</organism>
<evidence type="ECO:0000313" key="4">
    <source>
        <dbReference type="Proteomes" id="UP000251060"/>
    </source>
</evidence>
<dbReference type="AlphaFoldDB" id="A0A314ZM93"/>
<evidence type="ECO:0000313" key="2">
    <source>
        <dbReference type="EMBL" id="PQV42269.1"/>
    </source>
</evidence>